<feature type="region of interest" description="Disordered" evidence="1">
    <location>
        <begin position="553"/>
        <end position="578"/>
    </location>
</feature>
<feature type="compositionally biased region" description="Low complexity" evidence="1">
    <location>
        <begin position="560"/>
        <end position="571"/>
    </location>
</feature>
<feature type="region of interest" description="Disordered" evidence="1">
    <location>
        <begin position="602"/>
        <end position="654"/>
    </location>
</feature>
<evidence type="ECO:0000256" key="1">
    <source>
        <dbReference type="SAM" id="MobiDB-lite"/>
    </source>
</evidence>
<gene>
    <name evidence="2" type="ORF">TKK_003574</name>
</gene>
<proteinExistence type="predicted"/>
<keyword evidence="3" id="KW-1185">Reference proteome</keyword>
<feature type="compositionally biased region" description="Polar residues" evidence="1">
    <location>
        <begin position="47"/>
        <end position="62"/>
    </location>
</feature>
<name>A0ABD2XEF3_9HYME</name>
<dbReference type="EMBL" id="JBJJXI010000029">
    <property type="protein sequence ID" value="KAL3403629.1"/>
    <property type="molecule type" value="Genomic_DNA"/>
</dbReference>
<sequence length="654" mass="73367">MPVIADFVKTMKSLHIGLYQKPQKAIMELREQLSFSTELKLPKSLRQRQPLSATPKNCSSQEPMPKLSKLNIRKRSIGSRRTWHPCVCSARKLPPNDDKLALALSFELESDDGQKLKRQSVEPIMIPKNATIYRTVSRTRPYSFGIFVQEVPLVYLSGRDETECQRYMNKIRRLLRPRKIPRLDDSFEVSIIDNKQSRSHGLTGLHADMVVRRSGIYFKDVHDGAILLFMDWKQVKGASVAHPETTDGDLDNQVILHTTEMFGSGICDIKFYCEEGDQLVHFIKVSGKVYRDFRFRPLSCSVSEGDLSSSLAQSNNPKKIKTFDIKRTKVDESKRIMKAPAWDLILNRSGSEAKLNKNNSSGLRFPNLRIQSIPSPSVTTSCEELEETATKSDSNATTTAAIPFSNLRIQPVSPSSVKSSCDELEKIKTISGSEELEKIKTISGSEELEEIKTISGSEELEEIKTISGTEELEKKKTISGSEKLETISSISHCKESEKTSTVSRRDSNVSMCSGIYEEIAESHLGSICSLESRHSNVYENLIDFVLNLAEKLEPPPLPPRSRTISSSTTSTYAGGSISDSGFESEGCILPYNDDNYLSAAEDKSPIKSIKSREPPRDTSEYVPMMPRTTQMIMQDKQKKRAQNTSSESIYVAMR</sequence>
<feature type="compositionally biased region" description="Basic and acidic residues" evidence="1">
    <location>
        <begin position="602"/>
        <end position="619"/>
    </location>
</feature>
<reference evidence="2 3" key="1">
    <citation type="journal article" date="2024" name="bioRxiv">
        <title>A reference genome for Trichogramma kaykai: A tiny desert-dwelling parasitoid wasp with competing sex-ratio distorters.</title>
        <authorList>
            <person name="Culotta J."/>
            <person name="Lindsey A.R."/>
        </authorList>
    </citation>
    <scope>NUCLEOTIDE SEQUENCE [LARGE SCALE GENOMIC DNA]</scope>
    <source>
        <strain evidence="2 3">KSX58</strain>
    </source>
</reference>
<feature type="region of interest" description="Disordered" evidence="1">
    <location>
        <begin position="44"/>
        <end position="64"/>
    </location>
</feature>
<protein>
    <submittedName>
        <fullName evidence="2">Uncharacterized protein</fullName>
    </submittedName>
</protein>
<accession>A0ABD2XEF3</accession>
<dbReference type="Proteomes" id="UP001627154">
    <property type="component" value="Unassembled WGS sequence"/>
</dbReference>
<organism evidence="2 3">
    <name type="scientific">Trichogramma kaykai</name>
    <dbReference type="NCBI Taxonomy" id="54128"/>
    <lineage>
        <taxon>Eukaryota</taxon>
        <taxon>Metazoa</taxon>
        <taxon>Ecdysozoa</taxon>
        <taxon>Arthropoda</taxon>
        <taxon>Hexapoda</taxon>
        <taxon>Insecta</taxon>
        <taxon>Pterygota</taxon>
        <taxon>Neoptera</taxon>
        <taxon>Endopterygota</taxon>
        <taxon>Hymenoptera</taxon>
        <taxon>Apocrita</taxon>
        <taxon>Proctotrupomorpha</taxon>
        <taxon>Chalcidoidea</taxon>
        <taxon>Trichogrammatidae</taxon>
        <taxon>Trichogramma</taxon>
    </lineage>
</organism>
<evidence type="ECO:0000313" key="3">
    <source>
        <dbReference type="Proteomes" id="UP001627154"/>
    </source>
</evidence>
<evidence type="ECO:0000313" key="2">
    <source>
        <dbReference type="EMBL" id="KAL3403629.1"/>
    </source>
</evidence>
<comment type="caution">
    <text evidence="2">The sequence shown here is derived from an EMBL/GenBank/DDBJ whole genome shotgun (WGS) entry which is preliminary data.</text>
</comment>
<dbReference type="AlphaFoldDB" id="A0ABD2XEF3"/>